<evidence type="ECO:0000313" key="12">
    <source>
        <dbReference type="Proteomes" id="UP001153292"/>
    </source>
</evidence>
<dbReference type="SFLD" id="SFLDS00019">
    <property type="entry name" value="Glutathione_Transferase_(cytos"/>
    <property type="match status" value="1"/>
</dbReference>
<name>A0ABN8EAC1_CHISP</name>
<dbReference type="InterPro" id="IPR033468">
    <property type="entry name" value="Metaxin_GST"/>
</dbReference>
<keyword evidence="5" id="KW-0653">Protein transport</keyword>
<dbReference type="PANTHER" id="PTHR12289:SF41">
    <property type="entry name" value="FAILED AXON CONNECTIONS-RELATED"/>
    <property type="match status" value="1"/>
</dbReference>
<evidence type="ECO:0000259" key="9">
    <source>
        <dbReference type="Pfam" id="PF10568"/>
    </source>
</evidence>
<evidence type="ECO:0000313" key="11">
    <source>
        <dbReference type="EMBL" id="CAH0674402.1"/>
    </source>
</evidence>
<dbReference type="InterPro" id="IPR040079">
    <property type="entry name" value="Glutathione_S-Trfase"/>
</dbReference>
<evidence type="ECO:0000259" key="10">
    <source>
        <dbReference type="Pfam" id="PF17171"/>
    </source>
</evidence>
<keyword evidence="12" id="KW-1185">Reference proteome</keyword>
<dbReference type="Proteomes" id="UP001153292">
    <property type="component" value="Chromosome 14"/>
</dbReference>
<protein>
    <recommendedName>
        <fullName evidence="13">Metaxin-1</fullName>
    </recommendedName>
</protein>
<gene>
    <name evidence="11" type="ORF">CHILSU_LOCUS2490</name>
</gene>
<comment type="similarity">
    <text evidence="2">Belongs to the metaxin family.</text>
</comment>
<evidence type="ECO:0000256" key="7">
    <source>
        <dbReference type="ARBA" id="ARBA00023136"/>
    </source>
</evidence>
<dbReference type="EMBL" id="OU963907">
    <property type="protein sequence ID" value="CAH0674402.1"/>
    <property type="molecule type" value="Genomic_DNA"/>
</dbReference>
<feature type="transmembrane region" description="Helical" evidence="8">
    <location>
        <begin position="274"/>
        <end position="294"/>
    </location>
</feature>
<feature type="domain" description="Metaxin glutathione S-transferase" evidence="10">
    <location>
        <begin position="170"/>
        <end position="233"/>
    </location>
</feature>
<comment type="subcellular location">
    <subcellularLocation>
        <location evidence="1">Mitochondrion outer membrane</location>
    </subcellularLocation>
</comment>
<evidence type="ECO:0000256" key="5">
    <source>
        <dbReference type="ARBA" id="ARBA00022927"/>
    </source>
</evidence>
<sequence>MASIELDIWRGEWGLASIDLECLKVLTYMKFIGVPVRVRESNNPFFTPKGQLPVMRDGRKVLTNFEEVVEHLKSLHYSTDVHLNTVQAAEASAFTQYLQDKLYPAYQYTWWVDEKNYGEVTRPTYAKVLRIPFNFYYPSRYQNAAKDMIDALYGEHTDLREIEKTIYSEAEKCLKTLSDRLGESEYFFGNRPSSFDATVFAYLAPLVKAPFPNATLSNYLKGIANLSRFVARINQKNFRHVTDEYNRQNAKKHSTGTQSDREAANFPNQTRNKILAAIFAAIAMTGYAVANGMFQRWATWSWQRTMLLNRLRIAKTHFDRIKRTRSLKPIKDEDKST</sequence>
<evidence type="ECO:0000256" key="8">
    <source>
        <dbReference type="SAM" id="Phobius"/>
    </source>
</evidence>
<dbReference type="InterPro" id="IPR050931">
    <property type="entry name" value="Mito_Protein_Transport_Metaxin"/>
</dbReference>
<dbReference type="Pfam" id="PF17171">
    <property type="entry name" value="GST_C_6"/>
    <property type="match status" value="1"/>
</dbReference>
<evidence type="ECO:0000256" key="4">
    <source>
        <dbReference type="ARBA" id="ARBA00022787"/>
    </source>
</evidence>
<evidence type="ECO:0000256" key="3">
    <source>
        <dbReference type="ARBA" id="ARBA00022448"/>
    </source>
</evidence>
<keyword evidence="8" id="KW-1133">Transmembrane helix</keyword>
<evidence type="ECO:0000256" key="6">
    <source>
        <dbReference type="ARBA" id="ARBA00023128"/>
    </source>
</evidence>
<evidence type="ECO:0000256" key="1">
    <source>
        <dbReference type="ARBA" id="ARBA00004294"/>
    </source>
</evidence>
<dbReference type="InterPro" id="IPR019564">
    <property type="entry name" value="Sam37/metaxin_N"/>
</dbReference>
<feature type="domain" description="Mitochondrial outer membrane transport complex Sam37/metaxin N-terminal" evidence="9">
    <location>
        <begin position="22"/>
        <end position="142"/>
    </location>
</feature>
<keyword evidence="4" id="KW-1000">Mitochondrion outer membrane</keyword>
<evidence type="ECO:0000256" key="2">
    <source>
        <dbReference type="ARBA" id="ARBA00009170"/>
    </source>
</evidence>
<dbReference type="SUPFAM" id="SSF47616">
    <property type="entry name" value="GST C-terminal domain-like"/>
    <property type="match status" value="1"/>
</dbReference>
<dbReference type="InterPro" id="IPR036282">
    <property type="entry name" value="Glutathione-S-Trfase_C_sf"/>
</dbReference>
<accession>A0ABN8EAC1</accession>
<reference evidence="11" key="1">
    <citation type="submission" date="2021-12" db="EMBL/GenBank/DDBJ databases">
        <authorList>
            <person name="King R."/>
        </authorList>
    </citation>
    <scope>NUCLEOTIDE SEQUENCE</scope>
</reference>
<organism evidence="11 12">
    <name type="scientific">Chilo suppressalis</name>
    <name type="common">Asiatic rice borer moth</name>
    <dbReference type="NCBI Taxonomy" id="168631"/>
    <lineage>
        <taxon>Eukaryota</taxon>
        <taxon>Metazoa</taxon>
        <taxon>Ecdysozoa</taxon>
        <taxon>Arthropoda</taxon>
        <taxon>Hexapoda</taxon>
        <taxon>Insecta</taxon>
        <taxon>Pterygota</taxon>
        <taxon>Neoptera</taxon>
        <taxon>Endopterygota</taxon>
        <taxon>Lepidoptera</taxon>
        <taxon>Glossata</taxon>
        <taxon>Ditrysia</taxon>
        <taxon>Pyraloidea</taxon>
        <taxon>Crambidae</taxon>
        <taxon>Crambinae</taxon>
        <taxon>Chilo</taxon>
    </lineage>
</organism>
<keyword evidence="7 8" id="KW-0472">Membrane</keyword>
<dbReference type="PANTHER" id="PTHR12289">
    <property type="entry name" value="METAXIN RELATED"/>
    <property type="match status" value="1"/>
</dbReference>
<dbReference type="Pfam" id="PF10568">
    <property type="entry name" value="Tom37"/>
    <property type="match status" value="1"/>
</dbReference>
<keyword evidence="3" id="KW-0813">Transport</keyword>
<evidence type="ECO:0008006" key="13">
    <source>
        <dbReference type="Google" id="ProtNLM"/>
    </source>
</evidence>
<proteinExistence type="inferred from homology"/>
<dbReference type="CDD" id="cd03078">
    <property type="entry name" value="GST_N_Metaxin1_like"/>
    <property type="match status" value="1"/>
</dbReference>
<dbReference type="Gene3D" id="1.20.1050.10">
    <property type="match status" value="1"/>
</dbReference>
<dbReference type="CDD" id="cd03212">
    <property type="entry name" value="GST_C_Metaxin1_3"/>
    <property type="match status" value="1"/>
</dbReference>
<keyword evidence="6" id="KW-0496">Mitochondrion</keyword>
<keyword evidence="8" id="KW-0812">Transmembrane</keyword>
<dbReference type="SFLD" id="SFLDG01180">
    <property type="entry name" value="SUF1"/>
    <property type="match status" value="1"/>
</dbReference>